<proteinExistence type="predicted"/>
<gene>
    <name evidence="2" type="ORF">FWK35_00005933</name>
</gene>
<organism evidence="2 3">
    <name type="scientific">Aphis craccivora</name>
    <name type="common">Cowpea aphid</name>
    <dbReference type="NCBI Taxonomy" id="307492"/>
    <lineage>
        <taxon>Eukaryota</taxon>
        <taxon>Metazoa</taxon>
        <taxon>Ecdysozoa</taxon>
        <taxon>Arthropoda</taxon>
        <taxon>Hexapoda</taxon>
        <taxon>Insecta</taxon>
        <taxon>Pterygota</taxon>
        <taxon>Neoptera</taxon>
        <taxon>Paraneoptera</taxon>
        <taxon>Hemiptera</taxon>
        <taxon>Sternorrhyncha</taxon>
        <taxon>Aphidomorpha</taxon>
        <taxon>Aphidoidea</taxon>
        <taxon>Aphididae</taxon>
        <taxon>Aphidini</taxon>
        <taxon>Aphis</taxon>
        <taxon>Aphis</taxon>
    </lineage>
</organism>
<protein>
    <submittedName>
        <fullName evidence="2">NTF2 domain-containing protein</fullName>
    </submittedName>
</protein>
<dbReference type="Proteomes" id="UP000478052">
    <property type="component" value="Unassembled WGS sequence"/>
</dbReference>
<accession>A0A6G0Z8X2</accession>
<sequence>FPFLKDANEVGKIFCTICKSAFSEEHGGRSDITQYVTKVNKNLLALLAASKQKKVTSYFLKMIQVGPLTKIVITQVTATQEEIFAFHTVVNDGGDIVQVETIAEPLEERREHGTVGKKNSSGGGDGRETLVVDGGLDDAVGHQLVGGYLTDWCNAPENLWRYYTDDEVLCSLDIDGTWHVATGRTEIRKLLNDSVNDVAAPETGNHEDDDGECRSLVVQSIVTARCPSGQLLVVATTEWFTQTFVVEYKAPEPAVSGVASVAVVVSVVTVKGVGAYPQTPDTPIRRRRGAGRRRRLRSRLHRHRGVWKTDGAIHICGSVITEKKIALND</sequence>
<name>A0A6G0Z8X2_APHCR</name>
<comment type="caution">
    <text evidence="2">The sequence shown here is derived from an EMBL/GenBank/DDBJ whole genome shotgun (WGS) entry which is preliminary data.</text>
</comment>
<feature type="region of interest" description="Disordered" evidence="1">
    <location>
        <begin position="109"/>
        <end position="128"/>
    </location>
</feature>
<evidence type="ECO:0000313" key="3">
    <source>
        <dbReference type="Proteomes" id="UP000478052"/>
    </source>
</evidence>
<dbReference type="EMBL" id="VUJU01001055">
    <property type="protein sequence ID" value="KAF0767030.1"/>
    <property type="molecule type" value="Genomic_DNA"/>
</dbReference>
<evidence type="ECO:0000256" key="1">
    <source>
        <dbReference type="SAM" id="MobiDB-lite"/>
    </source>
</evidence>
<dbReference type="OrthoDB" id="10632568at2759"/>
<keyword evidence="3" id="KW-1185">Reference proteome</keyword>
<dbReference type="AlphaFoldDB" id="A0A6G0Z8X2"/>
<evidence type="ECO:0000313" key="2">
    <source>
        <dbReference type="EMBL" id="KAF0767030.1"/>
    </source>
</evidence>
<reference evidence="2 3" key="1">
    <citation type="submission" date="2019-08" db="EMBL/GenBank/DDBJ databases">
        <title>Whole genome of Aphis craccivora.</title>
        <authorList>
            <person name="Voronova N.V."/>
            <person name="Shulinski R.S."/>
            <person name="Bandarenka Y.V."/>
            <person name="Zhorov D.G."/>
            <person name="Warner D."/>
        </authorList>
    </citation>
    <scope>NUCLEOTIDE SEQUENCE [LARGE SCALE GENOMIC DNA]</scope>
    <source>
        <strain evidence="2">180601</strain>
        <tissue evidence="2">Whole Body</tissue>
    </source>
</reference>
<feature type="non-terminal residue" evidence="2">
    <location>
        <position position="1"/>
    </location>
</feature>